<dbReference type="SUPFAM" id="SSF52402">
    <property type="entry name" value="Adenine nucleotide alpha hydrolases-like"/>
    <property type="match status" value="1"/>
</dbReference>
<dbReference type="PANTHER" id="PTHR21294:SF17">
    <property type="entry name" value="PROTEIN FIXA"/>
    <property type="match status" value="1"/>
</dbReference>
<dbReference type="SMART" id="SM00893">
    <property type="entry name" value="ETF"/>
    <property type="match status" value="1"/>
</dbReference>
<name>A0A3M8D0V3_9BACL</name>
<dbReference type="EMBL" id="RHHQ01000023">
    <property type="protein sequence ID" value="RNB81191.1"/>
    <property type="molecule type" value="Genomic_DNA"/>
</dbReference>
<protein>
    <recommendedName>
        <fullName evidence="1">Electron transfer flavoprotein small subunit</fullName>
    </recommendedName>
</protein>
<dbReference type="AlphaFoldDB" id="A0A3M8D0V3"/>
<evidence type="ECO:0000256" key="1">
    <source>
        <dbReference type="ARBA" id="ARBA00042002"/>
    </source>
</evidence>
<evidence type="ECO:0000313" key="3">
    <source>
        <dbReference type="EMBL" id="RNB81191.1"/>
    </source>
</evidence>
<gene>
    <name evidence="3" type="ORF">EDM56_26065</name>
</gene>
<organism evidence="3 4">
    <name type="scientific">Brevibacillus fluminis</name>
    <dbReference type="NCBI Taxonomy" id="511487"/>
    <lineage>
        <taxon>Bacteria</taxon>
        <taxon>Bacillati</taxon>
        <taxon>Bacillota</taxon>
        <taxon>Bacilli</taxon>
        <taxon>Bacillales</taxon>
        <taxon>Paenibacillaceae</taxon>
        <taxon>Brevibacillus</taxon>
    </lineage>
</organism>
<evidence type="ECO:0000313" key="4">
    <source>
        <dbReference type="Proteomes" id="UP000271031"/>
    </source>
</evidence>
<accession>A0A3M8D0V3</accession>
<reference evidence="3 4" key="1">
    <citation type="submission" date="2018-10" db="EMBL/GenBank/DDBJ databases">
        <title>Phylogenomics of Brevibacillus.</title>
        <authorList>
            <person name="Dunlap C."/>
        </authorList>
    </citation>
    <scope>NUCLEOTIDE SEQUENCE [LARGE SCALE GENOMIC DNA]</scope>
    <source>
        <strain evidence="3 4">JCM 15716</strain>
    </source>
</reference>
<dbReference type="InterPro" id="IPR014730">
    <property type="entry name" value="ETF_a/b_N"/>
</dbReference>
<keyword evidence="4" id="KW-1185">Reference proteome</keyword>
<proteinExistence type="predicted"/>
<evidence type="ECO:0000259" key="2">
    <source>
        <dbReference type="SMART" id="SM00893"/>
    </source>
</evidence>
<dbReference type="OrthoDB" id="2930897at2"/>
<dbReference type="InterPro" id="IPR012255">
    <property type="entry name" value="ETF_b"/>
</dbReference>
<comment type="caution">
    <text evidence="3">The sequence shown here is derived from an EMBL/GenBank/DDBJ whole genome shotgun (WGS) entry which is preliminary data.</text>
</comment>
<dbReference type="Pfam" id="PF01012">
    <property type="entry name" value="ETF"/>
    <property type="match status" value="1"/>
</dbReference>
<dbReference type="InterPro" id="IPR014729">
    <property type="entry name" value="Rossmann-like_a/b/a_fold"/>
</dbReference>
<dbReference type="RefSeq" id="WP_122920873.1">
    <property type="nucleotide sequence ID" value="NZ_RHHQ01000023.1"/>
</dbReference>
<feature type="domain" description="Electron transfer flavoprotein alpha/beta-subunit N-terminal" evidence="2">
    <location>
        <begin position="24"/>
        <end position="202"/>
    </location>
</feature>
<dbReference type="GO" id="GO:0009055">
    <property type="term" value="F:electron transfer activity"/>
    <property type="evidence" value="ECO:0007669"/>
    <property type="project" value="InterPro"/>
</dbReference>
<dbReference type="Gene3D" id="3.40.50.620">
    <property type="entry name" value="HUPs"/>
    <property type="match status" value="1"/>
</dbReference>
<dbReference type="PANTHER" id="PTHR21294">
    <property type="entry name" value="ELECTRON TRANSFER FLAVOPROTEIN BETA-SUBUNIT"/>
    <property type="match status" value="1"/>
</dbReference>
<dbReference type="Proteomes" id="UP000271031">
    <property type="component" value="Unassembled WGS sequence"/>
</dbReference>
<sequence length="281" mass="32294">MRICVLIKPVIDPTSLQWNYKSQAFAYVTHSFHHTDLCALEWACTYKRECSGHVTVLIAMDADQEMKEHLLRKYEVDECIVIRVKDITHYRNEVAYMLAKESEGRAFDLVLSGSQSQDTHLGVTPIVYAELLNLPYLSQIHQIEPDEGKVWNVHRKEGRGVIETFQVELPAVIGVVSSISRRRYVARLADTTRVRKFSIVQVDGKIERIPNVKVIRVTEPKPRIRYLDVPSPALSAEKRLLEIMGFAEGLRIEHKEKSIQTMSGQTIHYLKEKLQKWLGEG</sequence>